<evidence type="ECO:0000256" key="4">
    <source>
        <dbReference type="ARBA" id="ARBA00022679"/>
    </source>
</evidence>
<dbReference type="Proteomes" id="UP000184192">
    <property type="component" value="Unassembled WGS sequence"/>
</dbReference>
<dbReference type="SUPFAM" id="SSF55874">
    <property type="entry name" value="ATPase domain of HSP90 chaperone/DNA topoisomerase II/histidine kinase"/>
    <property type="match status" value="1"/>
</dbReference>
<feature type="coiled-coil region" evidence="7">
    <location>
        <begin position="279"/>
        <end position="309"/>
    </location>
</feature>
<dbReference type="InterPro" id="IPR036890">
    <property type="entry name" value="HATPase_C_sf"/>
</dbReference>
<dbReference type="InterPro" id="IPR036097">
    <property type="entry name" value="HisK_dim/P_sf"/>
</dbReference>
<comment type="catalytic activity">
    <reaction evidence="1">
        <text>ATP + protein L-histidine = ADP + protein N-phospho-L-histidine.</text>
        <dbReference type="EC" id="2.7.13.3"/>
    </reaction>
</comment>
<evidence type="ECO:0000256" key="2">
    <source>
        <dbReference type="ARBA" id="ARBA00012438"/>
    </source>
</evidence>
<dbReference type="InterPro" id="IPR003594">
    <property type="entry name" value="HATPase_dom"/>
</dbReference>
<dbReference type="eggNOG" id="COG5002">
    <property type="taxonomic scope" value="Bacteria"/>
</dbReference>
<keyword evidence="5" id="KW-0418">Kinase</keyword>
<dbReference type="Pfam" id="PF02518">
    <property type="entry name" value="HATPase_c"/>
    <property type="match status" value="1"/>
</dbReference>
<evidence type="ECO:0000256" key="5">
    <source>
        <dbReference type="ARBA" id="ARBA00022777"/>
    </source>
</evidence>
<evidence type="ECO:0000256" key="7">
    <source>
        <dbReference type="SAM" id="Coils"/>
    </source>
</evidence>
<evidence type="ECO:0000256" key="1">
    <source>
        <dbReference type="ARBA" id="ARBA00000085"/>
    </source>
</evidence>
<organism evidence="11 12">
    <name type="scientific">Bacteroides stercorirosoris</name>
    <dbReference type="NCBI Taxonomy" id="871324"/>
    <lineage>
        <taxon>Bacteria</taxon>
        <taxon>Pseudomonadati</taxon>
        <taxon>Bacteroidota</taxon>
        <taxon>Bacteroidia</taxon>
        <taxon>Bacteroidales</taxon>
        <taxon>Bacteroidaceae</taxon>
        <taxon>Bacteroides</taxon>
    </lineage>
</organism>
<dbReference type="PRINTS" id="PR00344">
    <property type="entry name" value="BCTRLSENSOR"/>
</dbReference>
<proteinExistence type="predicted"/>
<dbReference type="InterPro" id="IPR013656">
    <property type="entry name" value="PAS_4"/>
</dbReference>
<dbReference type="EMBL" id="FQZN01000017">
    <property type="protein sequence ID" value="SHJ16969.1"/>
    <property type="molecule type" value="Genomic_DNA"/>
</dbReference>
<dbReference type="SUPFAM" id="SSF55785">
    <property type="entry name" value="PYP-like sensor domain (PAS domain)"/>
    <property type="match status" value="2"/>
</dbReference>
<dbReference type="CDD" id="cd00130">
    <property type="entry name" value="PAS"/>
    <property type="match status" value="1"/>
</dbReference>
<protein>
    <recommendedName>
        <fullName evidence="2">histidine kinase</fullName>
        <ecNumber evidence="2">2.7.13.3</ecNumber>
    </recommendedName>
</protein>
<evidence type="ECO:0000256" key="3">
    <source>
        <dbReference type="ARBA" id="ARBA00022553"/>
    </source>
</evidence>
<dbReference type="Gene3D" id="1.10.287.130">
    <property type="match status" value="1"/>
</dbReference>
<dbReference type="InterPro" id="IPR035965">
    <property type="entry name" value="PAS-like_dom_sf"/>
</dbReference>
<evidence type="ECO:0000313" key="12">
    <source>
        <dbReference type="Proteomes" id="UP000184192"/>
    </source>
</evidence>
<keyword evidence="12" id="KW-1185">Reference proteome</keyword>
<accession>A0A1M6H4C1</accession>
<keyword evidence="7" id="KW-0175">Coiled coil</keyword>
<keyword evidence="6" id="KW-0902">Two-component regulatory system</keyword>
<dbReference type="SMART" id="SM00388">
    <property type="entry name" value="HisKA"/>
    <property type="match status" value="1"/>
</dbReference>
<dbReference type="PROSITE" id="PS50113">
    <property type="entry name" value="PAC"/>
    <property type="match status" value="1"/>
</dbReference>
<gene>
    <name evidence="11" type="ORF">SAMN05444350_11733</name>
</gene>
<feature type="domain" description="PAS" evidence="9">
    <location>
        <begin position="42"/>
        <end position="113"/>
    </location>
</feature>
<dbReference type="PANTHER" id="PTHR43711">
    <property type="entry name" value="TWO-COMPONENT HISTIDINE KINASE"/>
    <property type="match status" value="1"/>
</dbReference>
<dbReference type="Pfam" id="PF08448">
    <property type="entry name" value="PAS_4"/>
    <property type="match status" value="1"/>
</dbReference>
<name>A0A1M6H4C1_9BACE</name>
<dbReference type="EC" id="2.7.13.3" evidence="2"/>
<dbReference type="InterPro" id="IPR000700">
    <property type="entry name" value="PAS-assoc_C"/>
</dbReference>
<dbReference type="InterPro" id="IPR003661">
    <property type="entry name" value="HisK_dim/P_dom"/>
</dbReference>
<dbReference type="CDD" id="cd00082">
    <property type="entry name" value="HisKA"/>
    <property type="match status" value="1"/>
</dbReference>
<dbReference type="SUPFAM" id="SSF47384">
    <property type="entry name" value="Homodimeric domain of signal transducing histidine kinase"/>
    <property type="match status" value="1"/>
</dbReference>
<evidence type="ECO:0000256" key="6">
    <source>
        <dbReference type="ARBA" id="ARBA00023012"/>
    </source>
</evidence>
<reference evidence="12" key="1">
    <citation type="submission" date="2016-11" db="EMBL/GenBank/DDBJ databases">
        <authorList>
            <person name="Varghese N."/>
            <person name="Submissions S."/>
        </authorList>
    </citation>
    <scope>NUCLEOTIDE SEQUENCE [LARGE SCALE GENOMIC DNA]</scope>
    <source>
        <strain evidence="12">DSM 26884</strain>
    </source>
</reference>
<dbReference type="Gene3D" id="3.30.450.20">
    <property type="entry name" value="PAS domain"/>
    <property type="match status" value="2"/>
</dbReference>
<dbReference type="InterPro" id="IPR004358">
    <property type="entry name" value="Sig_transdc_His_kin-like_C"/>
</dbReference>
<dbReference type="InterPro" id="IPR000014">
    <property type="entry name" value="PAS"/>
</dbReference>
<dbReference type="SMART" id="SM00387">
    <property type="entry name" value="HATPase_c"/>
    <property type="match status" value="1"/>
</dbReference>
<dbReference type="Pfam" id="PF08447">
    <property type="entry name" value="PAS_3"/>
    <property type="match status" value="1"/>
</dbReference>
<evidence type="ECO:0000259" key="10">
    <source>
        <dbReference type="PROSITE" id="PS50113"/>
    </source>
</evidence>
<keyword evidence="4" id="KW-0808">Transferase</keyword>
<dbReference type="InterPro" id="IPR013655">
    <property type="entry name" value="PAS_fold_3"/>
</dbReference>
<dbReference type="PANTHER" id="PTHR43711:SF31">
    <property type="entry name" value="HISTIDINE KINASE"/>
    <property type="match status" value="1"/>
</dbReference>
<dbReference type="InterPro" id="IPR005467">
    <property type="entry name" value="His_kinase_dom"/>
</dbReference>
<dbReference type="CDD" id="cd16922">
    <property type="entry name" value="HATPase_EvgS-ArcB-TorS-like"/>
    <property type="match status" value="1"/>
</dbReference>
<feature type="domain" description="Histidine kinase" evidence="8">
    <location>
        <begin position="309"/>
        <end position="519"/>
    </location>
</feature>
<dbReference type="PROSITE" id="PS50109">
    <property type="entry name" value="HIS_KIN"/>
    <property type="match status" value="1"/>
</dbReference>
<dbReference type="GO" id="GO:0000155">
    <property type="term" value="F:phosphorelay sensor kinase activity"/>
    <property type="evidence" value="ECO:0007669"/>
    <property type="project" value="InterPro"/>
</dbReference>
<evidence type="ECO:0000259" key="9">
    <source>
        <dbReference type="PROSITE" id="PS50112"/>
    </source>
</evidence>
<evidence type="ECO:0000313" key="11">
    <source>
        <dbReference type="EMBL" id="SHJ16969.1"/>
    </source>
</evidence>
<evidence type="ECO:0000259" key="8">
    <source>
        <dbReference type="PROSITE" id="PS50109"/>
    </source>
</evidence>
<dbReference type="Gene3D" id="3.30.565.10">
    <property type="entry name" value="Histidine kinase-like ATPase, C-terminal domain"/>
    <property type="match status" value="1"/>
</dbReference>
<dbReference type="Pfam" id="PF00512">
    <property type="entry name" value="HisKA"/>
    <property type="match status" value="1"/>
</dbReference>
<dbReference type="AlphaFoldDB" id="A0A1M6H4C1"/>
<sequence>MFILCLTIQIAFVVSIVAIVYYFRLYKLHGISVKEWEEMKEDNFLMRELLNNLPIPTTVKDIKDNCNYLFWNKKSEDLYSVSQDDLIGKNASVLPPEICSAFQQTDRETIRSGQSNTFQHLILADGCEHVLNMYKQLLYYKGEPRWLISAAVDVTEATEKRCQLEQLDIQHRLLLKATGMKLWTWDLRRKEITWKRGGEGGTDRIVDADEHLQFILPEHRENIHRALDRLKRKETDFFDEEFLLRDEDGTLSWREIYGAVYQYDEDGEPVVLVGGTLMIDKRKALEQDLREAKEKAEEANRLKSAFIANMSHEIRTPLNSIVGFSSVLTMTDDMEEKKEYNQLIQHNNALLLKVVDDVLELSKLEAGDFKLYPAWFCLSDLVVESAAKCRMKADGKLDVRVDKPEQDYMVELDAQYVKRILSNFLSNALKNTQSGHIDIAYSMVDEGVKISVKDTGCGIPQDKLPLVFDRFEKVDSFVQGVGLGLPICKSIAENMGGTIGVISEVGVGTTFWVTLPCATAPTPQLQSEVLVDNLYS</sequence>
<feature type="domain" description="PAC" evidence="10">
    <location>
        <begin position="238"/>
        <end position="291"/>
    </location>
</feature>
<keyword evidence="3" id="KW-0597">Phosphoprotein</keyword>
<dbReference type="eggNOG" id="COG2205">
    <property type="taxonomic scope" value="Bacteria"/>
</dbReference>
<dbReference type="InterPro" id="IPR050736">
    <property type="entry name" value="Sensor_HK_Regulatory"/>
</dbReference>
<dbReference type="PROSITE" id="PS50112">
    <property type="entry name" value="PAS"/>
    <property type="match status" value="1"/>
</dbReference>